<proteinExistence type="predicted"/>
<reference evidence="1 2" key="1">
    <citation type="submission" date="2018-03" db="EMBL/GenBank/DDBJ databases">
        <title>Genomic Encyclopedia of Type Strains, Phase III (KMG-III): the genomes of soil and plant-associated and newly described type strains.</title>
        <authorList>
            <person name="Whitman W."/>
        </authorList>
    </citation>
    <scope>NUCLEOTIDE SEQUENCE [LARGE SCALE GENOMIC DNA]</scope>
    <source>
        <strain evidence="1 2">CGMCC 4.7125</strain>
    </source>
</reference>
<dbReference type="PANTHER" id="PTHR35525:SF3">
    <property type="entry name" value="BLL6575 PROTEIN"/>
    <property type="match status" value="1"/>
</dbReference>
<dbReference type="InterPro" id="IPR010852">
    <property type="entry name" value="ABATE"/>
</dbReference>
<dbReference type="Proteomes" id="UP000238362">
    <property type="component" value="Unassembled WGS sequence"/>
</dbReference>
<evidence type="ECO:0000313" key="1">
    <source>
        <dbReference type="EMBL" id="PRX50532.1"/>
    </source>
</evidence>
<dbReference type="AlphaFoldDB" id="A0A2T0M1Q0"/>
<dbReference type="SUPFAM" id="SSF160904">
    <property type="entry name" value="Jann2411-like"/>
    <property type="match status" value="1"/>
</dbReference>
<protein>
    <recommendedName>
        <fullName evidence="3">CGNR zinc finger protein</fullName>
    </recommendedName>
</protein>
<keyword evidence="2" id="KW-1185">Reference proteome</keyword>
<dbReference type="EMBL" id="PVNH01000002">
    <property type="protein sequence ID" value="PRX50532.1"/>
    <property type="molecule type" value="Genomic_DNA"/>
</dbReference>
<dbReference type="InterPro" id="IPR023286">
    <property type="entry name" value="ABATE_dom_sf"/>
</dbReference>
<evidence type="ECO:0000313" key="2">
    <source>
        <dbReference type="Proteomes" id="UP000238362"/>
    </source>
</evidence>
<organism evidence="1 2">
    <name type="scientific">Prauserella shujinwangii</name>
    <dbReference type="NCBI Taxonomy" id="1453103"/>
    <lineage>
        <taxon>Bacteria</taxon>
        <taxon>Bacillati</taxon>
        <taxon>Actinomycetota</taxon>
        <taxon>Actinomycetes</taxon>
        <taxon>Pseudonocardiales</taxon>
        <taxon>Pseudonocardiaceae</taxon>
        <taxon>Prauserella</taxon>
    </lineage>
</organism>
<gene>
    <name evidence="1" type="ORF">B0I33_102655</name>
</gene>
<accession>A0A2T0M1Q0</accession>
<evidence type="ECO:0008006" key="3">
    <source>
        <dbReference type="Google" id="ProtNLM"/>
    </source>
</evidence>
<dbReference type="OrthoDB" id="3632145at2"/>
<sequence>MGSRRVRAVVPPFRALDPELAAAERLLASGHRQLSAVTDPLPDEHAAAQRLNDVLAGTGATPRLVQDGGAWRVVHVGTSGEPGELVAAAWGLAGLVVAGGWRRIKRCGACDLVFCDRTAGCTRRWCAEHRPRGGRGRGAVH</sequence>
<dbReference type="PANTHER" id="PTHR35525">
    <property type="entry name" value="BLL6575 PROTEIN"/>
    <property type="match status" value="1"/>
</dbReference>
<name>A0A2T0M1Q0_9PSEU</name>
<comment type="caution">
    <text evidence="1">The sequence shown here is derived from an EMBL/GenBank/DDBJ whole genome shotgun (WGS) entry which is preliminary data.</text>
</comment>
<dbReference type="RefSeq" id="WP_106177605.1">
    <property type="nucleotide sequence ID" value="NZ_PVNH01000002.1"/>
</dbReference>
<dbReference type="Gene3D" id="1.10.3300.10">
    <property type="entry name" value="Jann2411-like domain"/>
    <property type="match status" value="1"/>
</dbReference>